<sequence length="141" mass="14810">MSSRFPSHQLNNGLYVSGRPEQPEERTPTMSSTAVQYTGGDIKNPANSEKYMMWITLVPDKKKSGLIANAPLRTSLFGNSSHSNQTSSNSGNRMGSSGAGPGSSSMKKASSGSLNKHGEPIRKSSGPQSGGMPSSRHNSGP</sequence>
<dbReference type="EMBL" id="CM007902">
    <property type="protein sequence ID" value="OTG02214.1"/>
    <property type="molecule type" value="Genomic_DNA"/>
</dbReference>
<reference evidence="2 4" key="1">
    <citation type="journal article" date="2017" name="Nature">
        <title>The sunflower genome provides insights into oil metabolism, flowering and Asterid evolution.</title>
        <authorList>
            <person name="Badouin H."/>
            <person name="Gouzy J."/>
            <person name="Grassa C.J."/>
            <person name="Murat F."/>
            <person name="Staton S.E."/>
            <person name="Cottret L."/>
            <person name="Lelandais-Briere C."/>
            <person name="Owens G.L."/>
            <person name="Carrere S."/>
            <person name="Mayjonade B."/>
            <person name="Legrand L."/>
            <person name="Gill N."/>
            <person name="Kane N.C."/>
            <person name="Bowers J.E."/>
            <person name="Hubner S."/>
            <person name="Bellec A."/>
            <person name="Berard A."/>
            <person name="Berges H."/>
            <person name="Blanchet N."/>
            <person name="Boniface M.C."/>
            <person name="Brunel D."/>
            <person name="Catrice O."/>
            <person name="Chaidir N."/>
            <person name="Claudel C."/>
            <person name="Donnadieu C."/>
            <person name="Faraut T."/>
            <person name="Fievet G."/>
            <person name="Helmstetter N."/>
            <person name="King M."/>
            <person name="Knapp S.J."/>
            <person name="Lai Z."/>
            <person name="Le Paslier M.C."/>
            <person name="Lippi Y."/>
            <person name="Lorenzon L."/>
            <person name="Mandel J.R."/>
            <person name="Marage G."/>
            <person name="Marchand G."/>
            <person name="Marquand E."/>
            <person name="Bret-Mestries E."/>
            <person name="Morien E."/>
            <person name="Nambeesan S."/>
            <person name="Nguyen T."/>
            <person name="Pegot-Espagnet P."/>
            <person name="Pouilly N."/>
            <person name="Raftis F."/>
            <person name="Sallet E."/>
            <person name="Schiex T."/>
            <person name="Thomas J."/>
            <person name="Vandecasteele C."/>
            <person name="Vares D."/>
            <person name="Vear F."/>
            <person name="Vautrin S."/>
            <person name="Crespi M."/>
            <person name="Mangin B."/>
            <person name="Burke J.M."/>
            <person name="Salse J."/>
            <person name="Munos S."/>
            <person name="Vincourt P."/>
            <person name="Rieseberg L.H."/>
            <person name="Langlade N.B."/>
        </authorList>
    </citation>
    <scope>NUCLEOTIDE SEQUENCE [LARGE SCALE GENOMIC DNA]</scope>
    <source>
        <strain evidence="4">cv. SF193</strain>
        <tissue evidence="2">Leaves</tissue>
    </source>
</reference>
<dbReference type="AlphaFoldDB" id="A0A251SU30"/>
<evidence type="ECO:0000313" key="4">
    <source>
        <dbReference type="Proteomes" id="UP000215914"/>
    </source>
</evidence>
<accession>A0A251SU30</accession>
<dbReference type="EMBL" id="MNCJ02000328">
    <property type="protein sequence ID" value="KAF5774128.1"/>
    <property type="molecule type" value="Genomic_DNA"/>
</dbReference>
<proteinExistence type="predicted"/>
<keyword evidence="4" id="KW-1185">Reference proteome</keyword>
<dbReference type="Gramene" id="mRNA:HanXRQr2_Chr13g0596701">
    <property type="protein sequence ID" value="CDS:HanXRQr2_Chr13g0596701.1"/>
    <property type="gene ID" value="HanXRQr2_Chr13g0596701"/>
</dbReference>
<feature type="region of interest" description="Disordered" evidence="1">
    <location>
        <begin position="73"/>
        <end position="141"/>
    </location>
</feature>
<evidence type="ECO:0000313" key="3">
    <source>
        <dbReference type="EMBL" id="OTG02214.1"/>
    </source>
</evidence>
<dbReference type="InParanoid" id="A0A251SU30"/>
<feature type="region of interest" description="Disordered" evidence="1">
    <location>
        <begin position="1"/>
        <end position="48"/>
    </location>
</feature>
<protein>
    <submittedName>
        <fullName evidence="2">Uncharacterized membrane protein</fullName>
    </submittedName>
</protein>
<evidence type="ECO:0000256" key="1">
    <source>
        <dbReference type="SAM" id="MobiDB-lite"/>
    </source>
</evidence>
<dbReference type="PANTHER" id="PTHR33709">
    <property type="entry name" value="OSJNBA0035M09.9 PROTEIN"/>
    <property type="match status" value="1"/>
</dbReference>
<evidence type="ECO:0000313" key="2">
    <source>
        <dbReference type="EMBL" id="KAF5774128.1"/>
    </source>
</evidence>
<gene>
    <name evidence="3" type="ORF">HannXRQ_Chr13g0410551</name>
    <name evidence="2" type="ORF">HanXRQr2_Chr13g0596701</name>
</gene>
<name>A0A251SU30_HELAN</name>
<feature type="compositionally biased region" description="Polar residues" evidence="1">
    <location>
        <begin position="1"/>
        <end position="14"/>
    </location>
</feature>
<reference evidence="3" key="2">
    <citation type="submission" date="2017-02" db="EMBL/GenBank/DDBJ databases">
        <title>Sunflower complete genome.</title>
        <authorList>
            <person name="Langlade N."/>
            <person name="Munos S."/>
        </authorList>
    </citation>
    <scope>NUCLEOTIDE SEQUENCE [LARGE SCALE GENOMIC DNA]</scope>
    <source>
        <tissue evidence="3">Leaves</tissue>
    </source>
</reference>
<dbReference type="InterPro" id="IPR040339">
    <property type="entry name" value="At1g16860-like"/>
</dbReference>
<reference evidence="2" key="3">
    <citation type="submission" date="2020-06" db="EMBL/GenBank/DDBJ databases">
        <title>Helianthus annuus Genome sequencing and assembly Release 2.</title>
        <authorList>
            <person name="Gouzy J."/>
            <person name="Langlade N."/>
            <person name="Munos S."/>
        </authorList>
    </citation>
    <scope>NUCLEOTIDE SEQUENCE</scope>
    <source>
        <tissue evidence="2">Leaves</tissue>
    </source>
</reference>
<feature type="compositionally biased region" description="Low complexity" evidence="1">
    <location>
        <begin position="124"/>
        <end position="135"/>
    </location>
</feature>
<dbReference type="Proteomes" id="UP000215914">
    <property type="component" value="Chromosome 13"/>
</dbReference>
<dbReference type="PANTHER" id="PTHR33709:SF22">
    <property type="entry name" value="UBIQUITIN-SPECIFIC PROTEASE FAMILY C19-RELATED PROTEIN"/>
    <property type="match status" value="1"/>
</dbReference>
<feature type="compositionally biased region" description="Low complexity" evidence="1">
    <location>
        <begin position="79"/>
        <end position="113"/>
    </location>
</feature>
<organism evidence="3 4">
    <name type="scientific">Helianthus annuus</name>
    <name type="common">Common sunflower</name>
    <dbReference type="NCBI Taxonomy" id="4232"/>
    <lineage>
        <taxon>Eukaryota</taxon>
        <taxon>Viridiplantae</taxon>
        <taxon>Streptophyta</taxon>
        <taxon>Embryophyta</taxon>
        <taxon>Tracheophyta</taxon>
        <taxon>Spermatophyta</taxon>
        <taxon>Magnoliopsida</taxon>
        <taxon>eudicotyledons</taxon>
        <taxon>Gunneridae</taxon>
        <taxon>Pentapetalae</taxon>
        <taxon>asterids</taxon>
        <taxon>campanulids</taxon>
        <taxon>Asterales</taxon>
        <taxon>Asteraceae</taxon>
        <taxon>Asteroideae</taxon>
        <taxon>Heliantheae alliance</taxon>
        <taxon>Heliantheae</taxon>
        <taxon>Helianthus</taxon>
    </lineage>
</organism>